<keyword evidence="6" id="KW-0720">Serine protease</keyword>
<evidence type="ECO:0000313" key="8">
    <source>
        <dbReference type="Proteomes" id="UP001364472"/>
    </source>
</evidence>
<dbReference type="EC" id="3.4.14.-" evidence="6"/>
<dbReference type="GO" id="GO:0070009">
    <property type="term" value="F:serine-type aminopeptidase activity"/>
    <property type="evidence" value="ECO:0007669"/>
    <property type="project" value="UniProtKB-UniRule"/>
</dbReference>
<keyword evidence="4 6" id="KW-0732">Signal</keyword>
<sequence>MRSLILALPALAALALPAAPAYSAEGMWTLDNLPAAMLQRDFGFSPDAAWVRHVMQASVRLESGCSASFVSPDGLVLTNSHCVRRCVSDLSTARRDLTLTAFVADSRDDERTCPGLEASRLVETREVTATVRAALDGTRGDTFAAARSRIQAELEAACVAGDADSVRCQLVELYQGGQYWIYRYERLRELRLVFAPEEAAGSFGGDLDNFEFPRFSFDAALLRVWKDGAPYRTGDWFALHPAGIAEGALVVATGQPGRTRRLLTVSQLETLRDVELTAAALRLAELRGLLTRYRAEGAEQSRLAGADLRRAENQLKVLRGEIEALHDSDLFARKRADERALRDFVAADPALAARSAGAWEAIAQAQAARRRLGAEYTQLETGHAFASPMFLHARSLVRAAAERARPDGERLREYSESALPALRQRTVAAIPFHPDYEAMTLAWSLGHAREVLGSGHPAIRRLLGKDSPHAVAQRVMRATGLGDAAERARLWDGGTEAISSNRDPLLALAAAIDPAARAARSAWESQVESVEVAQHALISAARFARDGDNAYPDASFTLRAAFGVRRGYEENGREVASLTTLGQMYERATGAAPFALPARWLNRRGTVDPSTPLNQVTTIDTIGGNSGSPIIDRQRRLVGLNFDRNRHALGRAYGFDETRGRNISVHPAAILAALEHIYMAPALVRELRAAKKAASRQEP</sequence>
<dbReference type="InterPro" id="IPR019500">
    <property type="entry name" value="Pep_S46"/>
</dbReference>
<reference evidence="7 8" key="1">
    <citation type="journal article" date="2016" name="Antonie Van Leeuwenhoek">
        <title>Denitratimonas tolerans gen. nov., sp. nov., a denitrifying bacterium isolated from a bioreactor for tannery wastewater treatment.</title>
        <authorList>
            <person name="Han S.I."/>
            <person name="Kim J.O."/>
            <person name="Lee Y.R."/>
            <person name="Ekpeghere K.I."/>
            <person name="Koh S.C."/>
            <person name="Whang K.S."/>
        </authorList>
    </citation>
    <scope>NUCLEOTIDE SEQUENCE [LARGE SCALE GENOMIC DNA]</scope>
    <source>
        <strain evidence="7 8">KACC 17565</strain>
    </source>
</reference>
<feature type="chain" id="PRO_5043112388" description="Dipeptidyl-peptidase" evidence="6">
    <location>
        <begin position="24"/>
        <end position="699"/>
    </location>
</feature>
<organism evidence="7 8">
    <name type="scientific">Denitratimonas tolerans</name>
    <dbReference type="NCBI Taxonomy" id="1338420"/>
    <lineage>
        <taxon>Bacteria</taxon>
        <taxon>Pseudomonadati</taxon>
        <taxon>Pseudomonadota</taxon>
        <taxon>Gammaproteobacteria</taxon>
        <taxon>Lysobacterales</taxon>
        <taxon>Lysobacteraceae</taxon>
        <taxon>Denitratimonas</taxon>
    </lineage>
</organism>
<keyword evidence="5 6" id="KW-0378">Hydrolase</keyword>
<dbReference type="PANTHER" id="PTHR38469">
    <property type="entry name" value="PERIPLASMIC PEPTIDASE SUBFAMILY S1B"/>
    <property type="match status" value="1"/>
</dbReference>
<dbReference type="Proteomes" id="UP001364472">
    <property type="component" value="Unassembled WGS sequence"/>
</dbReference>
<evidence type="ECO:0000256" key="1">
    <source>
        <dbReference type="ARBA" id="ARBA00010491"/>
    </source>
</evidence>
<comment type="caution">
    <text evidence="7">The sequence shown here is derived from an EMBL/GenBank/DDBJ whole genome shotgun (WGS) entry which is preliminary data.</text>
</comment>
<keyword evidence="2 6" id="KW-0031">Aminopeptidase</keyword>
<dbReference type="PANTHER" id="PTHR38469:SF1">
    <property type="entry name" value="PERIPLASMIC PEPTIDASE SUBFAMILY S1B"/>
    <property type="match status" value="1"/>
</dbReference>
<evidence type="ECO:0000313" key="7">
    <source>
        <dbReference type="EMBL" id="MEJ1248390.1"/>
    </source>
</evidence>
<dbReference type="GO" id="GO:0006508">
    <property type="term" value="P:proteolysis"/>
    <property type="evidence" value="ECO:0007669"/>
    <property type="project" value="UniProtKB-KW"/>
</dbReference>
<name>A0AAW9R0H8_9GAMM</name>
<evidence type="ECO:0000256" key="3">
    <source>
        <dbReference type="ARBA" id="ARBA00022670"/>
    </source>
</evidence>
<dbReference type="AlphaFoldDB" id="A0AAW9R0H8"/>
<dbReference type="SUPFAM" id="SSF50494">
    <property type="entry name" value="Trypsin-like serine proteases"/>
    <property type="match status" value="1"/>
</dbReference>
<keyword evidence="8" id="KW-1185">Reference proteome</keyword>
<gene>
    <name evidence="7" type="ORF">WB794_01680</name>
</gene>
<dbReference type="GO" id="GO:0008239">
    <property type="term" value="F:dipeptidyl-peptidase activity"/>
    <property type="evidence" value="ECO:0007669"/>
    <property type="project" value="UniProtKB-UniRule"/>
</dbReference>
<dbReference type="RefSeq" id="WP_337334108.1">
    <property type="nucleotide sequence ID" value="NZ_JBBDHC010000002.1"/>
</dbReference>
<protein>
    <recommendedName>
        <fullName evidence="6">Dipeptidyl-peptidase</fullName>
        <ecNumber evidence="6">3.4.14.-</ecNumber>
    </recommendedName>
</protein>
<comment type="similarity">
    <text evidence="1 6">Belongs to the peptidase S46 family.</text>
</comment>
<keyword evidence="3 6" id="KW-0645">Protease</keyword>
<evidence type="ECO:0000256" key="6">
    <source>
        <dbReference type="RuleBase" id="RU366067"/>
    </source>
</evidence>
<feature type="signal peptide" evidence="6">
    <location>
        <begin position="1"/>
        <end position="23"/>
    </location>
</feature>
<evidence type="ECO:0000256" key="5">
    <source>
        <dbReference type="ARBA" id="ARBA00022801"/>
    </source>
</evidence>
<dbReference type="Pfam" id="PF10459">
    <property type="entry name" value="Peptidase_S46"/>
    <property type="match status" value="1"/>
</dbReference>
<evidence type="ECO:0000256" key="2">
    <source>
        <dbReference type="ARBA" id="ARBA00022438"/>
    </source>
</evidence>
<dbReference type="EMBL" id="JBBDHC010000002">
    <property type="protein sequence ID" value="MEJ1248390.1"/>
    <property type="molecule type" value="Genomic_DNA"/>
</dbReference>
<evidence type="ECO:0000256" key="4">
    <source>
        <dbReference type="ARBA" id="ARBA00022729"/>
    </source>
</evidence>
<dbReference type="GO" id="GO:0043171">
    <property type="term" value="P:peptide catabolic process"/>
    <property type="evidence" value="ECO:0007669"/>
    <property type="project" value="UniProtKB-UniRule"/>
</dbReference>
<accession>A0AAW9R0H8</accession>
<comment type="function">
    <text evidence="6">Catalyzes the removal of dipeptides from the N-terminus of oligopeptides.</text>
</comment>
<dbReference type="InterPro" id="IPR009003">
    <property type="entry name" value="Peptidase_S1_PA"/>
</dbReference>
<proteinExistence type="inferred from homology"/>